<organism evidence="2 3">
    <name type="scientific">Gallibacterium anatis</name>
    <dbReference type="NCBI Taxonomy" id="750"/>
    <lineage>
        <taxon>Bacteria</taxon>
        <taxon>Pseudomonadati</taxon>
        <taxon>Pseudomonadota</taxon>
        <taxon>Gammaproteobacteria</taxon>
        <taxon>Pasteurellales</taxon>
        <taxon>Pasteurellaceae</taxon>
        <taxon>Gallibacterium</taxon>
    </lineage>
</organism>
<dbReference type="AlphaFoldDB" id="A0A921HAX0"/>
<evidence type="ECO:0000313" key="2">
    <source>
        <dbReference type="EMBL" id="HJF73764.1"/>
    </source>
</evidence>
<protein>
    <submittedName>
        <fullName evidence="2">Hemagglutinin repeat-containing protein</fullName>
    </submittedName>
</protein>
<dbReference type="GO" id="GO:0003824">
    <property type="term" value="F:catalytic activity"/>
    <property type="evidence" value="ECO:0007669"/>
    <property type="project" value="UniProtKB-ARBA"/>
</dbReference>
<sequence>MFNPQERSKNKSSGFNAGVAVSYGSDGFAFGVTAGGNYGKGYGNGDETTWRGSHIGDKHSQTVIQSGGDTTLRGAQVQGKGITANVENLNIESLQDTMRYKGKQMNVSGQVTVGYGFSGSASFNQSKMNADYASVQEQSGLFAGDEGYQVNVRKHTDLTGGLITSTAQAEADGKNSFSTGTLSYSDIENHTNYSGSAFGVSGSVAMNFNTPLGKYGQAQSNKQAVNEQGEKLYINSQGNPTTASRDSAGNANKPKLAEGLDSLTGDVSFGFGYDKESQASITKSGINTTTLHIRDEQAQLAKTGKSVEETLKGIKTEITTENAQANAGALKNHFDKEKVLKELNIQVKVTKEFRKNAFSTIDAYVLPKQAELRKQIKAAKTEEEKTALYNEIYKLQYQKRLLETVVGIVAGSPDIAITQGTLQLAATKMREETLANSRKFKGIIDAKTGKVLSNVSYDSDYFDGVKLGGVRIDINVICNSGMGHCSKNNDGSITFNGKNDYTLKYAIDPSQNNKAKELYGETGGFQAVEGGWYFNGEPLFKYKPGSISDLSVESFAGTHDMLGSQIWGWYNELGNTSQKTKEQEVLSNITTVAALPISAPFAMADLMSSDFVETLMKIGGQ</sequence>
<name>A0A921HAX0_9PAST</name>
<dbReference type="Proteomes" id="UP000749334">
    <property type="component" value="Unassembled WGS sequence"/>
</dbReference>
<feature type="compositionally biased region" description="Polar residues" evidence="1">
    <location>
        <begin position="234"/>
        <end position="250"/>
    </location>
</feature>
<dbReference type="InterPro" id="IPR025157">
    <property type="entry name" value="Hemagglutinin_rpt"/>
</dbReference>
<reference evidence="2" key="2">
    <citation type="submission" date="2021-09" db="EMBL/GenBank/DDBJ databases">
        <authorList>
            <person name="Gilroy R."/>
        </authorList>
    </citation>
    <scope>NUCLEOTIDE SEQUENCE</scope>
    <source>
        <strain evidence="2">ChiHjej11B10-15683</strain>
    </source>
</reference>
<proteinExistence type="predicted"/>
<feature type="region of interest" description="Disordered" evidence="1">
    <location>
        <begin position="234"/>
        <end position="259"/>
    </location>
</feature>
<gene>
    <name evidence="2" type="ORF">K8W15_06135</name>
</gene>
<evidence type="ECO:0000313" key="3">
    <source>
        <dbReference type="Proteomes" id="UP000749334"/>
    </source>
</evidence>
<dbReference type="Pfam" id="PF13332">
    <property type="entry name" value="Fil_haemagg_2"/>
    <property type="match status" value="1"/>
</dbReference>
<comment type="caution">
    <text evidence="2">The sequence shown here is derived from an EMBL/GenBank/DDBJ whole genome shotgun (WGS) entry which is preliminary data.</text>
</comment>
<dbReference type="EMBL" id="DYVQ01000051">
    <property type="protein sequence ID" value="HJF73764.1"/>
    <property type="molecule type" value="Genomic_DNA"/>
</dbReference>
<reference evidence="2" key="1">
    <citation type="journal article" date="2021" name="PeerJ">
        <title>Extensive microbial diversity within the chicken gut microbiome revealed by metagenomics and culture.</title>
        <authorList>
            <person name="Gilroy R."/>
            <person name="Ravi A."/>
            <person name="Getino M."/>
            <person name="Pursley I."/>
            <person name="Horton D.L."/>
            <person name="Alikhan N.F."/>
            <person name="Baker D."/>
            <person name="Gharbi K."/>
            <person name="Hall N."/>
            <person name="Watson M."/>
            <person name="Adriaenssens E.M."/>
            <person name="Foster-Nyarko E."/>
            <person name="Jarju S."/>
            <person name="Secka A."/>
            <person name="Antonio M."/>
            <person name="Oren A."/>
            <person name="Chaudhuri R.R."/>
            <person name="La Ragione R."/>
            <person name="Hildebrand F."/>
            <person name="Pallen M.J."/>
        </authorList>
    </citation>
    <scope>NUCLEOTIDE SEQUENCE</scope>
    <source>
        <strain evidence="2">ChiHjej11B10-15683</strain>
    </source>
</reference>
<accession>A0A921HAX0</accession>
<evidence type="ECO:0000256" key="1">
    <source>
        <dbReference type="SAM" id="MobiDB-lite"/>
    </source>
</evidence>